<feature type="chain" id="PRO_5043360516" evidence="3">
    <location>
        <begin position="27"/>
        <end position="262"/>
    </location>
</feature>
<dbReference type="AlphaFoldDB" id="A0AAV4S3C2"/>
<evidence type="ECO:0000256" key="1">
    <source>
        <dbReference type="SAM" id="MobiDB-lite"/>
    </source>
</evidence>
<comment type="caution">
    <text evidence="4">The sequence shown here is derived from an EMBL/GenBank/DDBJ whole genome shotgun (WGS) entry which is preliminary data.</text>
</comment>
<keyword evidence="3" id="KW-0732">Signal</keyword>
<evidence type="ECO:0000313" key="5">
    <source>
        <dbReference type="Proteomes" id="UP001054945"/>
    </source>
</evidence>
<keyword evidence="2" id="KW-1133">Transmembrane helix</keyword>
<keyword evidence="2" id="KW-0472">Membrane</keyword>
<protein>
    <submittedName>
        <fullName evidence="4">Uncharacterized protein</fullName>
    </submittedName>
</protein>
<feature type="compositionally biased region" description="Basic and acidic residues" evidence="1">
    <location>
        <begin position="214"/>
        <end position="224"/>
    </location>
</feature>
<feature type="region of interest" description="Disordered" evidence="1">
    <location>
        <begin position="214"/>
        <end position="262"/>
    </location>
</feature>
<reference evidence="4 5" key="1">
    <citation type="submission" date="2021-06" db="EMBL/GenBank/DDBJ databases">
        <title>Caerostris extrusa draft genome.</title>
        <authorList>
            <person name="Kono N."/>
            <person name="Arakawa K."/>
        </authorList>
    </citation>
    <scope>NUCLEOTIDE SEQUENCE [LARGE SCALE GENOMIC DNA]</scope>
</reference>
<name>A0AAV4S3C2_CAEEX</name>
<organism evidence="4 5">
    <name type="scientific">Caerostris extrusa</name>
    <name type="common">Bark spider</name>
    <name type="synonym">Caerostris bankana</name>
    <dbReference type="NCBI Taxonomy" id="172846"/>
    <lineage>
        <taxon>Eukaryota</taxon>
        <taxon>Metazoa</taxon>
        <taxon>Ecdysozoa</taxon>
        <taxon>Arthropoda</taxon>
        <taxon>Chelicerata</taxon>
        <taxon>Arachnida</taxon>
        <taxon>Araneae</taxon>
        <taxon>Araneomorphae</taxon>
        <taxon>Entelegynae</taxon>
        <taxon>Araneoidea</taxon>
        <taxon>Araneidae</taxon>
        <taxon>Caerostris</taxon>
    </lineage>
</organism>
<sequence length="262" mass="30283">MAAPVRQGLLLQAVLSLLPAPQDAEGRRPCRKHSEVRDRLKSCRFSTIWEFLSENRHTHRWLHNLVFVCRKNIRDCKDTKFLENYLLKSLKRSTQDIDLVLGISRAMIKNFIRPRLYFKRFTTKRRRPCLPNSFENYALKSFLGFLFGLLLTTGIFFFLLYQLNCRPIVTTLICCVLGVPSDQWPGLQSTDEMCSISGAALLIFQSWPNGADGVHVHPGDERSSQKRPAQRQRADKQSELWTGGRHQADKGHHEVHIRPSDR</sequence>
<feature type="transmembrane region" description="Helical" evidence="2">
    <location>
        <begin position="137"/>
        <end position="161"/>
    </location>
</feature>
<keyword evidence="2" id="KW-0812">Transmembrane</keyword>
<gene>
    <name evidence="4" type="ORF">CEXT_762541</name>
</gene>
<evidence type="ECO:0000313" key="4">
    <source>
        <dbReference type="EMBL" id="GIY28663.1"/>
    </source>
</evidence>
<dbReference type="EMBL" id="BPLR01008975">
    <property type="protein sequence ID" value="GIY28663.1"/>
    <property type="molecule type" value="Genomic_DNA"/>
</dbReference>
<proteinExistence type="predicted"/>
<evidence type="ECO:0000256" key="3">
    <source>
        <dbReference type="SAM" id="SignalP"/>
    </source>
</evidence>
<feature type="signal peptide" evidence="3">
    <location>
        <begin position="1"/>
        <end position="26"/>
    </location>
</feature>
<accession>A0AAV4S3C2</accession>
<evidence type="ECO:0000256" key="2">
    <source>
        <dbReference type="SAM" id="Phobius"/>
    </source>
</evidence>
<keyword evidence="5" id="KW-1185">Reference proteome</keyword>
<feature type="compositionally biased region" description="Basic and acidic residues" evidence="1">
    <location>
        <begin position="246"/>
        <end position="262"/>
    </location>
</feature>
<dbReference type="Proteomes" id="UP001054945">
    <property type="component" value="Unassembled WGS sequence"/>
</dbReference>